<keyword evidence="2" id="KW-1185">Reference proteome</keyword>
<protein>
    <submittedName>
        <fullName evidence="1">Uncharacterized protein</fullName>
    </submittedName>
</protein>
<dbReference type="Proteomes" id="UP000092583">
    <property type="component" value="Unassembled WGS sequence"/>
</dbReference>
<name>A0A1B9ILR3_9TREE</name>
<proteinExistence type="predicted"/>
<dbReference type="EMBL" id="KI669464">
    <property type="protein sequence ID" value="OCF56473.1"/>
    <property type="molecule type" value="Genomic_DNA"/>
</dbReference>
<reference evidence="2" key="2">
    <citation type="submission" date="2013-12" db="EMBL/GenBank/DDBJ databases">
        <title>Evolution of pathogenesis and genome organization in the Tremellales.</title>
        <authorList>
            <person name="Cuomo C."/>
            <person name="Litvintseva A."/>
            <person name="Heitman J."/>
            <person name="Chen Y."/>
            <person name="Sun S."/>
            <person name="Springer D."/>
            <person name="Dromer F."/>
            <person name="Young S."/>
            <person name="Zeng Q."/>
            <person name="Chapman S."/>
            <person name="Gujja S."/>
            <person name="Saif S."/>
            <person name="Birren B."/>
        </authorList>
    </citation>
    <scope>NUCLEOTIDE SEQUENCE [LARGE SCALE GENOMIC DNA]</scope>
    <source>
        <strain evidence="2">CBS 10435</strain>
    </source>
</reference>
<organism evidence="1 2">
    <name type="scientific">Kwoniella mangroviensis CBS 10435</name>
    <dbReference type="NCBI Taxonomy" id="1331196"/>
    <lineage>
        <taxon>Eukaryota</taxon>
        <taxon>Fungi</taxon>
        <taxon>Dikarya</taxon>
        <taxon>Basidiomycota</taxon>
        <taxon>Agaricomycotina</taxon>
        <taxon>Tremellomycetes</taxon>
        <taxon>Tremellales</taxon>
        <taxon>Cryptococcaceae</taxon>
        <taxon>Kwoniella</taxon>
    </lineage>
</organism>
<accession>A0A1B9ILR3</accession>
<sequence length="94" mass="10775">MSWSNWVQALSNSGSWEKFRSKRRSTNILMISVSLNDGADQYNWSYLNWFYHLAAEALLGGIVSLGLSNDFLEEGVPRLMIPWEGNWKDGYGIK</sequence>
<evidence type="ECO:0000313" key="1">
    <source>
        <dbReference type="EMBL" id="OCF56473.1"/>
    </source>
</evidence>
<reference evidence="1 2" key="1">
    <citation type="submission" date="2013-07" db="EMBL/GenBank/DDBJ databases">
        <title>The Genome Sequence of Kwoniella mangroviensis CBS10435.</title>
        <authorList>
            <consortium name="The Broad Institute Genome Sequencing Platform"/>
            <person name="Cuomo C."/>
            <person name="Litvintseva A."/>
            <person name="Chen Y."/>
            <person name="Heitman J."/>
            <person name="Sun S."/>
            <person name="Springer D."/>
            <person name="Dromer F."/>
            <person name="Young S.K."/>
            <person name="Zeng Q."/>
            <person name="Gargeya S."/>
            <person name="Fitzgerald M."/>
            <person name="Abouelleil A."/>
            <person name="Alvarado L."/>
            <person name="Berlin A.M."/>
            <person name="Chapman S.B."/>
            <person name="Dewar J."/>
            <person name="Goldberg J."/>
            <person name="Griggs A."/>
            <person name="Gujja S."/>
            <person name="Hansen M."/>
            <person name="Howarth C."/>
            <person name="Imamovic A."/>
            <person name="Larimer J."/>
            <person name="McCowan C."/>
            <person name="Murphy C."/>
            <person name="Pearson M."/>
            <person name="Priest M."/>
            <person name="Roberts A."/>
            <person name="Saif S."/>
            <person name="Shea T."/>
            <person name="Sykes S."/>
            <person name="Wortman J."/>
            <person name="Nusbaum C."/>
            <person name="Birren B."/>
        </authorList>
    </citation>
    <scope>NUCLEOTIDE SEQUENCE [LARGE SCALE GENOMIC DNA]</scope>
    <source>
        <strain evidence="1 2">CBS 10435</strain>
    </source>
</reference>
<evidence type="ECO:0000313" key="2">
    <source>
        <dbReference type="Proteomes" id="UP000092583"/>
    </source>
</evidence>
<dbReference type="AlphaFoldDB" id="A0A1B9ILR3"/>
<gene>
    <name evidence="1" type="ORF">L486_05322</name>
</gene>